<evidence type="ECO:0000256" key="3">
    <source>
        <dbReference type="SAM" id="MobiDB-lite"/>
    </source>
</evidence>
<evidence type="ECO:0000313" key="6">
    <source>
        <dbReference type="Proteomes" id="UP000637788"/>
    </source>
</evidence>
<reference evidence="5" key="1">
    <citation type="journal article" date="2014" name="Int. J. Syst. Evol. Microbiol.">
        <title>Complete genome sequence of Corynebacterium casei LMG S-19264T (=DSM 44701T), isolated from a smear-ripened cheese.</title>
        <authorList>
            <consortium name="US DOE Joint Genome Institute (JGI-PGF)"/>
            <person name="Walter F."/>
            <person name="Albersmeier A."/>
            <person name="Kalinowski J."/>
            <person name="Ruckert C."/>
        </authorList>
    </citation>
    <scope>NUCLEOTIDE SEQUENCE</scope>
    <source>
        <strain evidence="5">JCM 3035</strain>
    </source>
</reference>
<accession>A0A917VTI6</accession>
<reference evidence="5" key="2">
    <citation type="submission" date="2020-09" db="EMBL/GenBank/DDBJ databases">
        <authorList>
            <person name="Sun Q."/>
            <person name="Ohkuma M."/>
        </authorList>
    </citation>
    <scope>NUCLEOTIDE SEQUENCE</scope>
    <source>
        <strain evidence="5">JCM 3035</strain>
    </source>
</reference>
<comment type="caution">
    <text evidence="5">The sequence shown here is derived from an EMBL/GenBank/DDBJ whole genome shotgun (WGS) entry which is preliminary data.</text>
</comment>
<sequence length="229" mass="24112">MSVHVTYLSMPANGLHYALWKLTLKEPGAHGPDRHPVVSQMVLGSDLKRGSGKRMRGPGRRTAAWLAAAVLVAGPALTACGDDSGGDDVAPPSPTVEEPTRAAEESPTAPEDTAAAEREIKENWVKFFDPATPLKDKQAYLENGDRMAPVLQAFSGDERGGQVQAEVNKVEFTSATEANVTYTLTLKGATVMPDATGTAVEQDDVWKVSVKTLCGLVGLSGNASPLPGC</sequence>
<dbReference type="Proteomes" id="UP000637788">
    <property type="component" value="Unassembled WGS sequence"/>
</dbReference>
<protein>
    <recommendedName>
        <fullName evidence="4">Low molecular weight antigen MTB12-like C-terminal domain-containing protein</fullName>
    </recommendedName>
</protein>
<evidence type="ECO:0000313" key="5">
    <source>
        <dbReference type="EMBL" id="GGL12699.1"/>
    </source>
</evidence>
<dbReference type="AlphaFoldDB" id="A0A917VTI6"/>
<evidence type="ECO:0000256" key="2">
    <source>
        <dbReference type="ARBA" id="ARBA00093774"/>
    </source>
</evidence>
<name>A0A917VTI6_9ACTN</name>
<keyword evidence="1" id="KW-0732">Signal</keyword>
<dbReference type="InterPro" id="IPR058644">
    <property type="entry name" value="Mtb12-like_C"/>
</dbReference>
<comment type="similarity">
    <text evidence="2">Belongs to the MTB12 family.</text>
</comment>
<dbReference type="EMBL" id="BMPQ01000045">
    <property type="protein sequence ID" value="GGL12699.1"/>
    <property type="molecule type" value="Genomic_DNA"/>
</dbReference>
<evidence type="ECO:0000259" key="4">
    <source>
        <dbReference type="Pfam" id="PF26580"/>
    </source>
</evidence>
<evidence type="ECO:0000256" key="1">
    <source>
        <dbReference type="ARBA" id="ARBA00022729"/>
    </source>
</evidence>
<feature type="domain" description="Low molecular weight antigen MTB12-like C-terminal" evidence="4">
    <location>
        <begin position="114"/>
        <end position="224"/>
    </location>
</feature>
<organism evidence="5 6">
    <name type="scientific">Streptomyces flaveus</name>
    <dbReference type="NCBI Taxonomy" id="66370"/>
    <lineage>
        <taxon>Bacteria</taxon>
        <taxon>Bacillati</taxon>
        <taxon>Actinomycetota</taxon>
        <taxon>Actinomycetes</taxon>
        <taxon>Kitasatosporales</taxon>
        <taxon>Streptomycetaceae</taxon>
        <taxon>Streptomyces</taxon>
        <taxon>Streptomyces aurantiacus group</taxon>
    </lineage>
</organism>
<keyword evidence="6" id="KW-1185">Reference proteome</keyword>
<feature type="region of interest" description="Disordered" evidence="3">
    <location>
        <begin position="81"/>
        <end position="115"/>
    </location>
</feature>
<gene>
    <name evidence="5" type="ORF">GCM10010094_87010</name>
</gene>
<dbReference type="Pfam" id="PF26580">
    <property type="entry name" value="Mtb12_C"/>
    <property type="match status" value="1"/>
</dbReference>
<proteinExistence type="inferred from homology"/>